<feature type="domain" description="Pirin N-terminal" evidence="4">
    <location>
        <begin position="12"/>
        <end position="120"/>
    </location>
</feature>
<evidence type="ECO:0000256" key="2">
    <source>
        <dbReference type="PIRSR" id="PIRSR006232-1"/>
    </source>
</evidence>
<comment type="cofactor">
    <cofactor evidence="2">
        <name>Fe cation</name>
        <dbReference type="ChEBI" id="CHEBI:24875"/>
    </cofactor>
    <text evidence="2">Binds 1 Fe cation per subunit.</text>
</comment>
<name>A0A5B8V824_9BACT</name>
<dbReference type="CDD" id="cd02910">
    <property type="entry name" value="cupin_Yhhw_N"/>
    <property type="match status" value="1"/>
</dbReference>
<protein>
    <submittedName>
        <fullName evidence="6">Pirin family protein</fullName>
    </submittedName>
</protein>
<dbReference type="Gene3D" id="2.60.120.10">
    <property type="entry name" value="Jelly Rolls"/>
    <property type="match status" value="2"/>
</dbReference>
<feature type="domain" description="Quercetin 2,3-dioxygenase C-terminal cupin" evidence="5">
    <location>
        <begin position="148"/>
        <end position="232"/>
    </location>
</feature>
<dbReference type="PIRSF" id="PIRSF006232">
    <property type="entry name" value="Pirin"/>
    <property type="match status" value="1"/>
</dbReference>
<feature type="binding site" evidence="2">
    <location>
        <position position="60"/>
    </location>
    <ligand>
        <name>Fe cation</name>
        <dbReference type="ChEBI" id="CHEBI:24875"/>
    </ligand>
</feature>
<dbReference type="Pfam" id="PF02678">
    <property type="entry name" value="Pirin"/>
    <property type="match status" value="1"/>
</dbReference>
<dbReference type="KEGG" id="pgin:FRZ67_09350"/>
<gene>
    <name evidence="6" type="ORF">FRZ67_09350</name>
</gene>
<organism evidence="6 7">
    <name type="scientific">Panacibacter ginsenosidivorans</name>
    <dbReference type="NCBI Taxonomy" id="1813871"/>
    <lineage>
        <taxon>Bacteria</taxon>
        <taxon>Pseudomonadati</taxon>
        <taxon>Bacteroidota</taxon>
        <taxon>Chitinophagia</taxon>
        <taxon>Chitinophagales</taxon>
        <taxon>Chitinophagaceae</taxon>
        <taxon>Panacibacter</taxon>
    </lineage>
</organism>
<dbReference type="SUPFAM" id="SSF51182">
    <property type="entry name" value="RmlC-like cupins"/>
    <property type="match status" value="1"/>
</dbReference>
<dbReference type="InterPro" id="IPR012093">
    <property type="entry name" value="Pirin"/>
</dbReference>
<evidence type="ECO:0000313" key="7">
    <source>
        <dbReference type="Proteomes" id="UP000321533"/>
    </source>
</evidence>
<proteinExistence type="inferred from homology"/>
<feature type="binding site" evidence="2">
    <location>
        <position position="58"/>
    </location>
    <ligand>
        <name>Fe cation</name>
        <dbReference type="ChEBI" id="CHEBI:24875"/>
    </ligand>
</feature>
<dbReference type="InterPro" id="IPR011051">
    <property type="entry name" value="RmlC_Cupin_sf"/>
</dbReference>
<dbReference type="InterPro" id="IPR003829">
    <property type="entry name" value="Pirin_N_dom"/>
</dbReference>
<dbReference type="GO" id="GO:0046872">
    <property type="term" value="F:metal ion binding"/>
    <property type="evidence" value="ECO:0007669"/>
    <property type="project" value="UniProtKB-KW"/>
</dbReference>
<dbReference type="Pfam" id="PF17954">
    <property type="entry name" value="Pirin_C_2"/>
    <property type="match status" value="1"/>
</dbReference>
<feature type="binding site" evidence="2">
    <location>
        <position position="102"/>
    </location>
    <ligand>
        <name>Fe cation</name>
        <dbReference type="ChEBI" id="CHEBI:24875"/>
    </ligand>
</feature>
<keyword evidence="7" id="KW-1185">Reference proteome</keyword>
<accession>A0A5B8V824</accession>
<dbReference type="InterPro" id="IPR014710">
    <property type="entry name" value="RmlC-like_jellyroll"/>
</dbReference>
<dbReference type="InterPro" id="IPR041602">
    <property type="entry name" value="Quercetinase_C"/>
</dbReference>
<comment type="similarity">
    <text evidence="1 3">Belongs to the pirin family.</text>
</comment>
<dbReference type="RefSeq" id="WP_147189299.1">
    <property type="nucleotide sequence ID" value="NZ_CP042435.1"/>
</dbReference>
<evidence type="ECO:0000256" key="3">
    <source>
        <dbReference type="RuleBase" id="RU003457"/>
    </source>
</evidence>
<dbReference type="AlphaFoldDB" id="A0A5B8V824"/>
<keyword evidence="2" id="KW-0479">Metal-binding</keyword>
<feature type="binding site" evidence="2">
    <location>
        <position position="104"/>
    </location>
    <ligand>
        <name>Fe cation</name>
        <dbReference type="ChEBI" id="CHEBI:24875"/>
    </ligand>
</feature>
<sequence>MKTILHKAAERGHANHGWLDSYHSFSFAHFYDPEKVHFGALRVLNDDTVKAGFGFSKHPHDNMEIVSIPLFGDLEHKDSTGRHEIIKQNDVQIMSAGSGIAHSEMNANKDKEVKFLQVWVFPKEQNITPRYEQKTFNPEDRNNKILTVVAPDNKDAVWINQDAWFSLGKMDKDFSTTYLIKNNGNGVYAFVLEGEVTIGGQKLGKRDALGIWDTDNISITATTNAEVLLIDIPMKLEGVA</sequence>
<evidence type="ECO:0000256" key="1">
    <source>
        <dbReference type="ARBA" id="ARBA00008416"/>
    </source>
</evidence>
<evidence type="ECO:0000259" key="5">
    <source>
        <dbReference type="Pfam" id="PF17954"/>
    </source>
</evidence>
<dbReference type="EMBL" id="CP042435">
    <property type="protein sequence ID" value="QEC67492.1"/>
    <property type="molecule type" value="Genomic_DNA"/>
</dbReference>
<reference evidence="6 7" key="1">
    <citation type="journal article" date="2016" name="Int. J. Syst. Evol. Microbiol.">
        <title>Panacibacter ginsenosidivorans gen. nov., sp. nov., with ginsenoside converting activity isolated from soil of a ginseng field.</title>
        <authorList>
            <person name="Siddiqi M.Z."/>
            <person name="Muhammad Shafi S."/>
            <person name="Choi K.D."/>
            <person name="Im W.T."/>
        </authorList>
    </citation>
    <scope>NUCLEOTIDE SEQUENCE [LARGE SCALE GENOMIC DNA]</scope>
    <source>
        <strain evidence="6 7">Gsoil1550</strain>
    </source>
</reference>
<dbReference type="PANTHER" id="PTHR43212">
    <property type="entry name" value="QUERCETIN 2,3-DIOXYGENASE"/>
    <property type="match status" value="1"/>
</dbReference>
<evidence type="ECO:0000259" key="4">
    <source>
        <dbReference type="Pfam" id="PF02678"/>
    </source>
</evidence>
<dbReference type="Proteomes" id="UP000321533">
    <property type="component" value="Chromosome"/>
</dbReference>
<dbReference type="PANTHER" id="PTHR43212:SF3">
    <property type="entry name" value="QUERCETIN 2,3-DIOXYGENASE"/>
    <property type="match status" value="1"/>
</dbReference>
<dbReference type="OrthoDB" id="321327at2"/>
<keyword evidence="2" id="KW-0408">Iron</keyword>
<evidence type="ECO:0000313" key="6">
    <source>
        <dbReference type="EMBL" id="QEC67492.1"/>
    </source>
</evidence>